<dbReference type="OrthoDB" id="9814627at2"/>
<evidence type="ECO:0000313" key="2">
    <source>
        <dbReference type="Proteomes" id="UP000195772"/>
    </source>
</evidence>
<organism evidence="1 2">
    <name type="scientific">Alistipes onderdonkii</name>
    <dbReference type="NCBI Taxonomy" id="328813"/>
    <lineage>
        <taxon>Bacteria</taxon>
        <taxon>Pseudomonadati</taxon>
        <taxon>Bacteroidota</taxon>
        <taxon>Bacteroidia</taxon>
        <taxon>Bacteroidales</taxon>
        <taxon>Rikenellaceae</taxon>
        <taxon>Alistipes</taxon>
    </lineage>
</organism>
<evidence type="ECO:0008006" key="3">
    <source>
        <dbReference type="Google" id="ProtNLM"/>
    </source>
</evidence>
<reference evidence="2" key="1">
    <citation type="submission" date="2017-04" db="EMBL/GenBank/DDBJ databases">
        <title>Function of individual gut microbiota members based on whole genome sequencing of pure cultures obtained from chicken caecum.</title>
        <authorList>
            <person name="Medvecky M."/>
            <person name="Cejkova D."/>
            <person name="Polansky O."/>
            <person name="Karasova D."/>
            <person name="Kubasova T."/>
            <person name="Cizek A."/>
            <person name="Rychlik I."/>
        </authorList>
    </citation>
    <scope>NUCLEOTIDE SEQUENCE [LARGE SCALE GENOMIC DNA]</scope>
    <source>
        <strain evidence="2">An90</strain>
    </source>
</reference>
<dbReference type="RefSeq" id="WP_087403223.1">
    <property type="nucleotide sequence ID" value="NZ_NFHB01000009.1"/>
</dbReference>
<name>A0A1Y3QV52_9BACT</name>
<gene>
    <name evidence="1" type="ORF">B5G41_12395</name>
</gene>
<evidence type="ECO:0000313" key="1">
    <source>
        <dbReference type="EMBL" id="OUN02158.1"/>
    </source>
</evidence>
<dbReference type="NCBIfam" id="TIGR01643">
    <property type="entry name" value="YD_repeat_2x"/>
    <property type="match status" value="1"/>
</dbReference>
<protein>
    <recommendedName>
        <fullName evidence="3">RHS repeat protein</fullName>
    </recommendedName>
</protein>
<dbReference type="InterPro" id="IPR031325">
    <property type="entry name" value="RHS_repeat"/>
</dbReference>
<dbReference type="InterPro" id="IPR006530">
    <property type="entry name" value="YD"/>
</dbReference>
<accession>A0A1Y3QV52</accession>
<dbReference type="Proteomes" id="UP000195772">
    <property type="component" value="Unassembled WGS sequence"/>
</dbReference>
<comment type="caution">
    <text evidence="1">The sequence shown here is derived from an EMBL/GenBank/DDBJ whole genome shotgun (WGS) entry which is preliminary data.</text>
</comment>
<proteinExistence type="predicted"/>
<dbReference type="EMBL" id="NFHB01000009">
    <property type="protein sequence ID" value="OUN02158.1"/>
    <property type="molecule type" value="Genomic_DNA"/>
</dbReference>
<dbReference type="Pfam" id="PF05593">
    <property type="entry name" value="RHS_repeat"/>
    <property type="match status" value="1"/>
</dbReference>
<dbReference type="AlphaFoldDB" id="A0A1Y3QV52"/>
<sequence>MKHLLQTVLTTLFGIYGHAAFPQSFDNLTDPPLMQYSPTPQTWSFIRYGNTPVNYYTGTAQADVLLYEYSDPDFQFSLSAGYASNGFLPQRQTGILGLNWFLNCGGTITREIRGLDDFSPGGSNTGHVNGFLCGTIPYDESDLMNLSLGHYSTAAQAYTDASSHESEVDADIFHFSFMGHSGTFHYDGARQVRIYNTQGGHGTYRIEMTGCQSNGEHSTITITTGDGYTYVFGGKESALERMVKGSLGSFGNYQLAVGPANPVVSWMLTSVTAPNGRKISFTYDGANHGGTYINRDTKHPYYVTSFQLGNGTGEQMPIHHRQASITRTTYLTGISVDNALNIELTYLPKGCYDINGTPTPGDRGYDGTIAQELKKLDRIDVTCNRETLRTCRFGYKVKNDRLILKSIDVSGTGTYKMDYYEKYDYPGLTTADIDFWGYYNGKGNGYDYFCPMVIANPDRDMNESIGLPYRNPDWKYSIIGCLRRIEYPTGGFTEFEYEANRARYIVLKRNYPKIEDVVTPLPDDPGTEIPGNMPAQYGAALNDYSTLFRDSDETGGVRIRKITDQDVLGSFQTRSYEYMADATHSSGIVLHFPRFYGDVRGGYNIILPLLQYPANTFDKSHVGYGVVREIFADGSSVKYEFNNYKTHPDDYAGQSRIAIIPNLLPKDYPVSNRIDFYDNILREPNSHHNQRGKLHTKTMYNAQNEKVRCEKTSYEYHDSGYTAYVVASGPYAYSVRKPIGDYRVASRTAIDYFGADSLYTITKYNYNKYGQPSLTMRTSADGHCYITEIKYLHETVSGAGSGTYPLDYPAEIAESSQPARQSSDHYITSAAKCEYTRINNMVKPSVISKTKLEEPVAVSHSPVPPTPPILEYVPKIYYDSYDTKGNVTQIRDAEGTLYSYIWGYGGLYPVAKIMNATYSRVRLAAGLPNTPLSGGLSQQQIDNLYAIEGAYVDIYEYKPHVGLTRHLDPSRKESRYEYDSHGRLTGVHDGLGTLQTLEYHF</sequence>